<evidence type="ECO:0000313" key="2">
    <source>
        <dbReference type="Proteomes" id="UP001165064"/>
    </source>
</evidence>
<accession>A0ACB5UDI5</accession>
<sequence>MQTLKKTQKERALVRNIWRQSDPVPIEKIGPSPEQPNIEYERFETLPRGRFNVPSSPLSSQEVSTADETSSIESRSESFTLPSQRHRFSQQSQQKYQDFQPLQREQTQRQPNVNIKHIDNVSDGNSSNTKNNSNVMVSLLEDGCP</sequence>
<keyword evidence="2" id="KW-1185">Reference proteome</keyword>
<reference evidence="1" key="1">
    <citation type="submission" date="2023-04" db="EMBL/GenBank/DDBJ databases">
        <title>Ambrosiozyma monospora NBRC 10751.</title>
        <authorList>
            <person name="Ichikawa N."/>
            <person name="Sato H."/>
            <person name="Tonouchi N."/>
        </authorList>
    </citation>
    <scope>NUCLEOTIDE SEQUENCE</scope>
    <source>
        <strain evidence="1">NBRC 10751</strain>
    </source>
</reference>
<comment type="caution">
    <text evidence="1">The sequence shown here is derived from an EMBL/GenBank/DDBJ whole genome shotgun (WGS) entry which is preliminary data.</text>
</comment>
<evidence type="ECO:0000313" key="1">
    <source>
        <dbReference type="EMBL" id="GMF08750.1"/>
    </source>
</evidence>
<proteinExistence type="predicted"/>
<gene>
    <name evidence="1" type="ORF">Amon02_001335500</name>
</gene>
<dbReference type="Proteomes" id="UP001165064">
    <property type="component" value="Unassembled WGS sequence"/>
</dbReference>
<protein>
    <submittedName>
        <fullName evidence="1">Unnamed protein product</fullName>
    </submittedName>
</protein>
<dbReference type="EMBL" id="BSXS01017299">
    <property type="protein sequence ID" value="GMF08750.1"/>
    <property type="molecule type" value="Genomic_DNA"/>
</dbReference>
<organism evidence="1 2">
    <name type="scientific">Ambrosiozyma monospora</name>
    <name type="common">Yeast</name>
    <name type="synonym">Endomycopsis monosporus</name>
    <dbReference type="NCBI Taxonomy" id="43982"/>
    <lineage>
        <taxon>Eukaryota</taxon>
        <taxon>Fungi</taxon>
        <taxon>Dikarya</taxon>
        <taxon>Ascomycota</taxon>
        <taxon>Saccharomycotina</taxon>
        <taxon>Pichiomycetes</taxon>
        <taxon>Pichiales</taxon>
        <taxon>Pichiaceae</taxon>
        <taxon>Ambrosiozyma</taxon>
    </lineage>
</organism>
<name>A0ACB5UDI5_AMBMO</name>